<proteinExistence type="predicted"/>
<name>A0ABS8E0Q6_9ACTN</name>
<protein>
    <submittedName>
        <fullName evidence="2">Uncharacterized protein</fullName>
    </submittedName>
</protein>
<dbReference type="EMBL" id="JAINUL010000001">
    <property type="protein sequence ID" value="MCC0094651.1"/>
    <property type="molecule type" value="Genomic_DNA"/>
</dbReference>
<sequence>MKTCRTFSRIKAGYETEMGQMSNHSVRHAGTRTGKSSAGFAAGAKQRMARALTQHYAHCPECG</sequence>
<evidence type="ECO:0000313" key="3">
    <source>
        <dbReference type="Proteomes" id="UP001520654"/>
    </source>
</evidence>
<evidence type="ECO:0000256" key="1">
    <source>
        <dbReference type="SAM" id="MobiDB-lite"/>
    </source>
</evidence>
<evidence type="ECO:0000313" key="2">
    <source>
        <dbReference type="EMBL" id="MCC0094651.1"/>
    </source>
</evidence>
<reference evidence="2 3" key="1">
    <citation type="submission" date="2021-08" db="EMBL/GenBank/DDBJ databases">
        <title>Genomic Architecture of Streptomyces flavotricini NGL1 and Streptomyces erythrochromogenes HMS4 With Differential Plant Beneficial attributes and laccase production capabilities.</title>
        <authorList>
            <person name="Salwan R."/>
            <person name="Kaur R."/>
            <person name="Sharma V."/>
        </authorList>
    </citation>
    <scope>NUCLEOTIDE SEQUENCE [LARGE SCALE GENOMIC DNA]</scope>
    <source>
        <strain evidence="2 3">NGL1</strain>
    </source>
</reference>
<dbReference type="RefSeq" id="WP_229335211.1">
    <property type="nucleotide sequence ID" value="NZ_JAINUL010000001.1"/>
</dbReference>
<dbReference type="Proteomes" id="UP001520654">
    <property type="component" value="Unassembled WGS sequence"/>
</dbReference>
<feature type="region of interest" description="Disordered" evidence="1">
    <location>
        <begin position="18"/>
        <end position="37"/>
    </location>
</feature>
<gene>
    <name evidence="2" type="ORF">K7B10_07615</name>
</gene>
<accession>A0ABS8E0Q6</accession>
<organism evidence="2 3">
    <name type="scientific">Streptomyces flavotricini</name>
    <dbReference type="NCBI Taxonomy" id="66888"/>
    <lineage>
        <taxon>Bacteria</taxon>
        <taxon>Bacillati</taxon>
        <taxon>Actinomycetota</taxon>
        <taxon>Actinomycetes</taxon>
        <taxon>Kitasatosporales</taxon>
        <taxon>Streptomycetaceae</taxon>
        <taxon>Streptomyces</taxon>
    </lineage>
</organism>
<comment type="caution">
    <text evidence="2">The sequence shown here is derived from an EMBL/GenBank/DDBJ whole genome shotgun (WGS) entry which is preliminary data.</text>
</comment>
<keyword evidence="3" id="KW-1185">Reference proteome</keyword>